<dbReference type="PANTHER" id="PTHR31344">
    <property type="entry name" value="NUCLEAR PORE COMPLEX PROTEIN NUP205"/>
    <property type="match status" value="1"/>
</dbReference>
<gene>
    <name evidence="4" type="ORF">Acr_05g0012080</name>
</gene>
<dbReference type="InterPro" id="IPR021827">
    <property type="entry name" value="Nup186/Nup192/Nup205"/>
</dbReference>
<dbReference type="PROSITE" id="PS51840">
    <property type="entry name" value="C2_NT"/>
    <property type="match status" value="1"/>
</dbReference>
<evidence type="ECO:0000256" key="1">
    <source>
        <dbReference type="SAM" id="Coils"/>
    </source>
</evidence>
<feature type="region of interest" description="Disordered" evidence="2">
    <location>
        <begin position="572"/>
        <end position="594"/>
    </location>
</feature>
<dbReference type="GO" id="GO:0005643">
    <property type="term" value="C:nuclear pore"/>
    <property type="evidence" value="ECO:0007669"/>
    <property type="project" value="InterPro"/>
</dbReference>
<feature type="domain" description="C2 NT-type" evidence="3">
    <location>
        <begin position="7"/>
        <end position="165"/>
    </location>
</feature>
<dbReference type="InterPro" id="IPR019448">
    <property type="entry name" value="NT-C2"/>
</dbReference>
<protein>
    <recommendedName>
        <fullName evidence="3">C2 NT-type domain-containing protein</fullName>
    </recommendedName>
</protein>
<keyword evidence="1" id="KW-0175">Coiled coil</keyword>
<dbReference type="AlphaFoldDB" id="A0A7J0ENL3"/>
<evidence type="ECO:0000256" key="2">
    <source>
        <dbReference type="SAM" id="MobiDB-lite"/>
    </source>
</evidence>
<sequence length="775" mass="85442">MVLGLRTKNRKSHTVHLDYLIHIQEVKPWPPSQSLRILRSVLIQWEHGERNSGSTNPVVPFLGSGIADGKIEFNESFKLPVTMLREVSTKGGDGDTFKKSCVEFNLNELRRDKTVKGQLLGTAIVGLASHGVVKDTLSIHIPINSKRSLTNTAQPVFVLNIQSTEKGCTRSSSRDSLSKEVSVERNGGESVSALMRTCFFSFNGSIGNGKLEEAQNGHQNDRKETKVYAKETRNINFSDGRIQQLEHRIKNLEGELRESAAVEMGLYSVVAEHGSSINKVHAPARRLSRLYLHACKDNFQSRRASAARSAVSGLVLVAKACGNDVPRLAFWLSNAVVLRAIISQASAKQQLPRSVVKPGGGKGNHKKSSPLKWKEPSPSKETKGALCESFKDWDDPHTFTIALERIEAWIFSRIIESLWWQTLTPHMQSTAAKAIHTGLASGVHKTYQRTSSSGDQDQVNISLELWKKAFKDACERLCPVRAAGHDCGCLPVLARLIMEQCVARLDVAMFNAILRDSDDEIPTDPVSDPISDTKVLPIPAGKASFGAGAQLKNAIGNWSRWLSDLFGIDDGDSHEDENDDYDDDSDDERKDCDTSSKSFHLLNALSDLMMLPKDMLLSRSIRKEVCPTFGTPLIKRLLNNFVPDEFCPDPIPRVVLEALDIEEPPEVGESSVTNFPCSAAPVVYLPPPTASVTGIIGDVGSQPQLRRSGSSVLKKSYTSDDKLDELDSPLTAIIDSFQGSPTPTKPSWISKENGSRNTIRFGLLREAWMDSEYEC</sequence>
<dbReference type="Proteomes" id="UP000585474">
    <property type="component" value="Unassembled WGS sequence"/>
</dbReference>
<organism evidence="4 5">
    <name type="scientific">Actinidia rufa</name>
    <dbReference type="NCBI Taxonomy" id="165716"/>
    <lineage>
        <taxon>Eukaryota</taxon>
        <taxon>Viridiplantae</taxon>
        <taxon>Streptophyta</taxon>
        <taxon>Embryophyta</taxon>
        <taxon>Tracheophyta</taxon>
        <taxon>Spermatophyta</taxon>
        <taxon>Magnoliopsida</taxon>
        <taxon>eudicotyledons</taxon>
        <taxon>Gunneridae</taxon>
        <taxon>Pentapetalae</taxon>
        <taxon>asterids</taxon>
        <taxon>Ericales</taxon>
        <taxon>Actinidiaceae</taxon>
        <taxon>Actinidia</taxon>
    </lineage>
</organism>
<evidence type="ECO:0000313" key="4">
    <source>
        <dbReference type="EMBL" id="GFY87569.1"/>
    </source>
</evidence>
<feature type="coiled-coil region" evidence="1">
    <location>
        <begin position="235"/>
        <end position="262"/>
    </location>
</feature>
<evidence type="ECO:0000313" key="5">
    <source>
        <dbReference type="Proteomes" id="UP000585474"/>
    </source>
</evidence>
<comment type="caution">
    <text evidence="4">The sequence shown here is derived from an EMBL/GenBank/DDBJ whole genome shotgun (WGS) entry which is preliminary data.</text>
</comment>
<dbReference type="OrthoDB" id="20172at2759"/>
<accession>A0A7J0ENL3</accession>
<reference evidence="4 5" key="1">
    <citation type="submission" date="2019-07" db="EMBL/GenBank/DDBJ databases">
        <title>De Novo Assembly of kiwifruit Actinidia rufa.</title>
        <authorList>
            <person name="Sugita-Konishi S."/>
            <person name="Sato K."/>
            <person name="Mori E."/>
            <person name="Abe Y."/>
            <person name="Kisaki G."/>
            <person name="Hamano K."/>
            <person name="Suezawa K."/>
            <person name="Otani M."/>
            <person name="Fukuda T."/>
            <person name="Manabe T."/>
            <person name="Gomi K."/>
            <person name="Tabuchi M."/>
            <person name="Akimitsu K."/>
            <person name="Kataoka I."/>
        </authorList>
    </citation>
    <scope>NUCLEOTIDE SEQUENCE [LARGE SCALE GENOMIC DNA]</scope>
    <source>
        <strain evidence="5">cv. Fuchu</strain>
    </source>
</reference>
<feature type="compositionally biased region" description="Acidic residues" evidence="2">
    <location>
        <begin position="572"/>
        <end position="586"/>
    </location>
</feature>
<dbReference type="EMBL" id="BJWL01000005">
    <property type="protein sequence ID" value="GFY87569.1"/>
    <property type="molecule type" value="Genomic_DNA"/>
</dbReference>
<proteinExistence type="predicted"/>
<dbReference type="PANTHER" id="PTHR31344:SF15">
    <property type="entry name" value="EEIG1_EHBP1 PROTEIN AMINO-TERMINAL DOMAIN PROTEIN"/>
    <property type="match status" value="1"/>
</dbReference>
<keyword evidence="5" id="KW-1185">Reference proteome</keyword>
<feature type="region of interest" description="Disordered" evidence="2">
    <location>
        <begin position="352"/>
        <end position="380"/>
    </location>
</feature>
<evidence type="ECO:0000259" key="3">
    <source>
        <dbReference type="PROSITE" id="PS51840"/>
    </source>
</evidence>
<name>A0A7J0ENL3_9ERIC</name>